<reference evidence="1 2" key="1">
    <citation type="submission" date="2020-02" db="EMBL/GenBank/DDBJ databases">
        <title>Draft genome sequence of Haematococcus lacustris strain NIES-144.</title>
        <authorList>
            <person name="Morimoto D."/>
            <person name="Nakagawa S."/>
            <person name="Yoshida T."/>
            <person name="Sawayama S."/>
        </authorList>
    </citation>
    <scope>NUCLEOTIDE SEQUENCE [LARGE SCALE GENOMIC DNA]</scope>
    <source>
        <strain evidence="1 2">NIES-144</strain>
    </source>
</reference>
<dbReference type="AlphaFoldDB" id="A0A699Y8F2"/>
<dbReference type="Proteomes" id="UP000485058">
    <property type="component" value="Unassembled WGS sequence"/>
</dbReference>
<evidence type="ECO:0000313" key="2">
    <source>
        <dbReference type="Proteomes" id="UP000485058"/>
    </source>
</evidence>
<proteinExistence type="predicted"/>
<feature type="non-terminal residue" evidence="1">
    <location>
        <position position="73"/>
    </location>
</feature>
<dbReference type="PROSITE" id="PS51257">
    <property type="entry name" value="PROKAR_LIPOPROTEIN"/>
    <property type="match status" value="1"/>
</dbReference>
<feature type="non-terminal residue" evidence="1">
    <location>
        <position position="1"/>
    </location>
</feature>
<comment type="caution">
    <text evidence="1">The sequence shown here is derived from an EMBL/GenBank/DDBJ whole genome shotgun (WGS) entry which is preliminary data.</text>
</comment>
<protein>
    <submittedName>
        <fullName evidence="1">Chaperone protein dnaJ</fullName>
    </submittedName>
</protein>
<keyword evidence="2" id="KW-1185">Reference proteome</keyword>
<organism evidence="1 2">
    <name type="scientific">Haematococcus lacustris</name>
    <name type="common">Green alga</name>
    <name type="synonym">Haematococcus pluvialis</name>
    <dbReference type="NCBI Taxonomy" id="44745"/>
    <lineage>
        <taxon>Eukaryota</taxon>
        <taxon>Viridiplantae</taxon>
        <taxon>Chlorophyta</taxon>
        <taxon>core chlorophytes</taxon>
        <taxon>Chlorophyceae</taxon>
        <taxon>CS clade</taxon>
        <taxon>Chlamydomonadales</taxon>
        <taxon>Haematococcaceae</taxon>
        <taxon>Haematococcus</taxon>
    </lineage>
</organism>
<name>A0A699Y8F2_HAELA</name>
<sequence>MHAHKLLAAGRHAKLLSAYFPFWSFSCTATVEYRGLLGFKDAGSGEVVWREMDDWVTLGQRLQLMPEQHPFMQ</sequence>
<accession>A0A699Y8F2</accession>
<evidence type="ECO:0000313" key="1">
    <source>
        <dbReference type="EMBL" id="GFH06460.1"/>
    </source>
</evidence>
<dbReference type="EMBL" id="BLLF01000040">
    <property type="protein sequence ID" value="GFH06460.1"/>
    <property type="molecule type" value="Genomic_DNA"/>
</dbReference>
<gene>
    <name evidence="1" type="ORF">HaLaN_01092</name>
</gene>